<keyword evidence="2" id="KW-0269">Exonuclease</keyword>
<accession>A0A2M7D5V4</accession>
<dbReference type="Proteomes" id="UP000229247">
    <property type="component" value="Unassembled WGS sequence"/>
</dbReference>
<evidence type="ECO:0000313" key="2">
    <source>
        <dbReference type="EMBL" id="PIV38406.1"/>
    </source>
</evidence>
<reference evidence="3" key="1">
    <citation type="submission" date="2017-09" db="EMBL/GenBank/DDBJ databases">
        <title>Depth-based differentiation of microbial function through sediment-hosted aquifers and enrichment of novel symbionts in the deep terrestrial subsurface.</title>
        <authorList>
            <person name="Probst A.J."/>
            <person name="Ladd B."/>
            <person name="Jarett J.K."/>
            <person name="Geller-Mcgrath D.E."/>
            <person name="Sieber C.M.K."/>
            <person name="Emerson J.B."/>
            <person name="Anantharaman K."/>
            <person name="Thomas B.C."/>
            <person name="Malmstrom R."/>
            <person name="Stieglmeier M."/>
            <person name="Klingl A."/>
            <person name="Woyke T."/>
            <person name="Ryan C.M."/>
            <person name="Banfield J.F."/>
        </authorList>
    </citation>
    <scope>NUCLEOTIDE SEQUENCE [LARGE SCALE GENOMIC DNA]</scope>
</reference>
<gene>
    <name evidence="2" type="ORF">COS30_02270</name>
</gene>
<dbReference type="GO" id="GO:0003676">
    <property type="term" value="F:nucleic acid binding"/>
    <property type="evidence" value="ECO:0007669"/>
    <property type="project" value="InterPro"/>
</dbReference>
<dbReference type="InterPro" id="IPR012337">
    <property type="entry name" value="RNaseH-like_sf"/>
</dbReference>
<dbReference type="Gene3D" id="3.30.420.10">
    <property type="entry name" value="Ribonuclease H-like superfamily/Ribonuclease H"/>
    <property type="match status" value="1"/>
</dbReference>
<evidence type="ECO:0000313" key="3">
    <source>
        <dbReference type="Proteomes" id="UP000229247"/>
    </source>
</evidence>
<proteinExistence type="predicted"/>
<name>A0A2M7D5V4_9BACT</name>
<dbReference type="AlphaFoldDB" id="A0A2M7D5V4"/>
<dbReference type="GO" id="GO:0004527">
    <property type="term" value="F:exonuclease activity"/>
    <property type="evidence" value="ECO:0007669"/>
    <property type="project" value="UniProtKB-KW"/>
</dbReference>
<sequence>MPRVVFDIETIGVDFDELSQDAQDYVLKDAEDEKKAKDKKAKLGLWPLTGEVAAICLINPDTGKGRTYFQAPASPNRGEPGQKVEPFVEDDIQYEALTEKEILERFWQEIKGYEQFITFNGRRFDCPYIMLRSAALKIRPTRNLMPYRYSNEEHIDLMDQLTFYGSFRTFPLDFYCKSLGLESTKMEGMSGDKVQEYFKKGKYKEIARYCSADVRATAELFDCWEKYIRF</sequence>
<organism evidence="2 3">
    <name type="scientific">Candidatus Portnoybacteria bacterium CG02_land_8_20_14_3_00_45_8</name>
    <dbReference type="NCBI Taxonomy" id="1974807"/>
    <lineage>
        <taxon>Bacteria</taxon>
        <taxon>Candidatus Portnoyibacteriota</taxon>
    </lineage>
</organism>
<protein>
    <submittedName>
        <fullName evidence="2">3'-5' exonuclease</fullName>
    </submittedName>
</protein>
<dbReference type="InterPro" id="IPR019288">
    <property type="entry name" value="3'-5'_exonuclease_PolB-like"/>
</dbReference>
<dbReference type="EMBL" id="PEUE01000053">
    <property type="protein sequence ID" value="PIV38406.1"/>
    <property type="molecule type" value="Genomic_DNA"/>
</dbReference>
<evidence type="ECO:0000259" key="1">
    <source>
        <dbReference type="Pfam" id="PF10108"/>
    </source>
</evidence>
<keyword evidence="2" id="KW-0540">Nuclease</keyword>
<dbReference type="Pfam" id="PF10108">
    <property type="entry name" value="DNA_pol_B_exo2"/>
    <property type="match status" value="1"/>
</dbReference>
<comment type="caution">
    <text evidence="2">The sequence shown here is derived from an EMBL/GenBank/DDBJ whole genome shotgun (WGS) entry which is preliminary data.</text>
</comment>
<keyword evidence="2" id="KW-0378">Hydrolase</keyword>
<feature type="domain" description="Predicted 3'-5' exonuclease PolB-like" evidence="1">
    <location>
        <begin position="92"/>
        <end position="217"/>
    </location>
</feature>
<dbReference type="SUPFAM" id="SSF53098">
    <property type="entry name" value="Ribonuclease H-like"/>
    <property type="match status" value="1"/>
</dbReference>
<dbReference type="InterPro" id="IPR036397">
    <property type="entry name" value="RNaseH_sf"/>
</dbReference>